<evidence type="ECO:0000256" key="1">
    <source>
        <dbReference type="SAM" id="MobiDB-lite"/>
    </source>
</evidence>
<feature type="region of interest" description="Disordered" evidence="1">
    <location>
        <begin position="1"/>
        <end position="21"/>
    </location>
</feature>
<sequence>MHSYTHTHTHTHTHTTTQTHTDTHTHTCSCLHFQQPWVCLSQLKTTEILNQTIICVA</sequence>
<dbReference type="EMBL" id="GBXM01004245">
    <property type="protein sequence ID" value="JAI04333.1"/>
    <property type="molecule type" value="Transcribed_RNA"/>
</dbReference>
<organism evidence="2">
    <name type="scientific">Anguilla anguilla</name>
    <name type="common">European freshwater eel</name>
    <name type="synonym">Muraena anguilla</name>
    <dbReference type="NCBI Taxonomy" id="7936"/>
    <lineage>
        <taxon>Eukaryota</taxon>
        <taxon>Metazoa</taxon>
        <taxon>Chordata</taxon>
        <taxon>Craniata</taxon>
        <taxon>Vertebrata</taxon>
        <taxon>Euteleostomi</taxon>
        <taxon>Actinopterygii</taxon>
        <taxon>Neopterygii</taxon>
        <taxon>Teleostei</taxon>
        <taxon>Anguilliformes</taxon>
        <taxon>Anguillidae</taxon>
        <taxon>Anguilla</taxon>
    </lineage>
</organism>
<accession>A0A0E9XNM0</accession>
<dbReference type="AlphaFoldDB" id="A0A0E9XNM0"/>
<feature type="compositionally biased region" description="Basic residues" evidence="1">
    <location>
        <begin position="1"/>
        <end position="13"/>
    </location>
</feature>
<reference evidence="2" key="1">
    <citation type="submission" date="2014-11" db="EMBL/GenBank/DDBJ databases">
        <authorList>
            <person name="Amaro Gonzalez C."/>
        </authorList>
    </citation>
    <scope>NUCLEOTIDE SEQUENCE</scope>
</reference>
<proteinExistence type="predicted"/>
<reference evidence="2" key="2">
    <citation type="journal article" date="2015" name="Fish Shellfish Immunol.">
        <title>Early steps in the European eel (Anguilla anguilla)-Vibrio vulnificus interaction in the gills: Role of the RtxA13 toxin.</title>
        <authorList>
            <person name="Callol A."/>
            <person name="Pajuelo D."/>
            <person name="Ebbesson L."/>
            <person name="Teles M."/>
            <person name="MacKenzie S."/>
            <person name="Amaro C."/>
        </authorList>
    </citation>
    <scope>NUCLEOTIDE SEQUENCE</scope>
</reference>
<evidence type="ECO:0000313" key="2">
    <source>
        <dbReference type="EMBL" id="JAI04333.1"/>
    </source>
</evidence>
<name>A0A0E9XNM0_ANGAN</name>
<protein>
    <submittedName>
        <fullName evidence="2">Uncharacterized protein</fullName>
    </submittedName>
</protein>